<dbReference type="Proteomes" id="UP000006038">
    <property type="component" value="Chromosome 11"/>
</dbReference>
<dbReference type="AlphaFoldDB" id="J3N8F0"/>
<reference evidence="1" key="2">
    <citation type="submission" date="2013-04" db="UniProtKB">
        <authorList>
            <consortium name="EnsemblPlants"/>
        </authorList>
    </citation>
    <scope>IDENTIFICATION</scope>
</reference>
<organism evidence="1">
    <name type="scientific">Oryza brachyantha</name>
    <name type="common">malo sina</name>
    <dbReference type="NCBI Taxonomy" id="4533"/>
    <lineage>
        <taxon>Eukaryota</taxon>
        <taxon>Viridiplantae</taxon>
        <taxon>Streptophyta</taxon>
        <taxon>Embryophyta</taxon>
        <taxon>Tracheophyta</taxon>
        <taxon>Spermatophyta</taxon>
        <taxon>Magnoliopsida</taxon>
        <taxon>Liliopsida</taxon>
        <taxon>Poales</taxon>
        <taxon>Poaceae</taxon>
        <taxon>BOP clade</taxon>
        <taxon>Oryzoideae</taxon>
        <taxon>Oryzeae</taxon>
        <taxon>Oryzinae</taxon>
        <taxon>Oryza</taxon>
    </lineage>
</organism>
<accession>J3N8F0</accession>
<dbReference type="HOGENOM" id="CLU_2744047_0_0_1"/>
<name>J3N8F0_ORYBR</name>
<reference evidence="1" key="1">
    <citation type="journal article" date="2013" name="Nat. Commun.">
        <title>Whole-genome sequencing of Oryza brachyantha reveals mechanisms underlying Oryza genome evolution.</title>
        <authorList>
            <person name="Chen J."/>
            <person name="Huang Q."/>
            <person name="Gao D."/>
            <person name="Wang J."/>
            <person name="Lang Y."/>
            <person name="Liu T."/>
            <person name="Li B."/>
            <person name="Bai Z."/>
            <person name="Luis Goicoechea J."/>
            <person name="Liang C."/>
            <person name="Chen C."/>
            <person name="Zhang W."/>
            <person name="Sun S."/>
            <person name="Liao Y."/>
            <person name="Zhang X."/>
            <person name="Yang L."/>
            <person name="Song C."/>
            <person name="Wang M."/>
            <person name="Shi J."/>
            <person name="Liu G."/>
            <person name="Liu J."/>
            <person name="Zhou H."/>
            <person name="Zhou W."/>
            <person name="Yu Q."/>
            <person name="An N."/>
            <person name="Chen Y."/>
            <person name="Cai Q."/>
            <person name="Wang B."/>
            <person name="Liu B."/>
            <person name="Min J."/>
            <person name="Huang Y."/>
            <person name="Wu H."/>
            <person name="Li Z."/>
            <person name="Zhang Y."/>
            <person name="Yin Y."/>
            <person name="Song W."/>
            <person name="Jiang J."/>
            <person name="Jackson S.A."/>
            <person name="Wing R.A."/>
            <person name="Wang J."/>
            <person name="Chen M."/>
        </authorList>
    </citation>
    <scope>NUCLEOTIDE SEQUENCE [LARGE SCALE GENOMIC DNA]</scope>
    <source>
        <strain evidence="1">cv. IRGC 101232</strain>
    </source>
</reference>
<dbReference type="EnsemblPlants" id="OB11G20860.1">
    <property type="protein sequence ID" value="OB11G20860.1"/>
    <property type="gene ID" value="OB11G20860"/>
</dbReference>
<proteinExistence type="predicted"/>
<keyword evidence="2" id="KW-1185">Reference proteome</keyword>
<dbReference type="Gramene" id="OB11G20860.1">
    <property type="protein sequence ID" value="OB11G20860.1"/>
    <property type="gene ID" value="OB11G20860"/>
</dbReference>
<evidence type="ECO:0000313" key="2">
    <source>
        <dbReference type="Proteomes" id="UP000006038"/>
    </source>
</evidence>
<protein>
    <submittedName>
        <fullName evidence="1">Uncharacterized protein</fullName>
    </submittedName>
</protein>
<sequence length="71" mass="8061">MLLGVSSPSGHTCGNDVLYGRFIFLRFVLSLDSSAVYSYNVMWWWKSISHTVLSWLDFSISGTESHQQTLT</sequence>
<evidence type="ECO:0000313" key="1">
    <source>
        <dbReference type="EnsemblPlants" id="OB11G20860.1"/>
    </source>
</evidence>